<accession>A0ABQ9KXD9</accession>
<organism evidence="4 5">
    <name type="scientific">Hevea brasiliensis</name>
    <name type="common">Para rubber tree</name>
    <name type="synonym">Siphonia brasiliensis</name>
    <dbReference type="NCBI Taxonomy" id="3981"/>
    <lineage>
        <taxon>Eukaryota</taxon>
        <taxon>Viridiplantae</taxon>
        <taxon>Streptophyta</taxon>
        <taxon>Embryophyta</taxon>
        <taxon>Tracheophyta</taxon>
        <taxon>Spermatophyta</taxon>
        <taxon>Magnoliopsida</taxon>
        <taxon>eudicotyledons</taxon>
        <taxon>Gunneridae</taxon>
        <taxon>Pentapetalae</taxon>
        <taxon>rosids</taxon>
        <taxon>fabids</taxon>
        <taxon>Malpighiales</taxon>
        <taxon>Euphorbiaceae</taxon>
        <taxon>Crotonoideae</taxon>
        <taxon>Micrandreae</taxon>
        <taxon>Hevea</taxon>
    </lineage>
</organism>
<dbReference type="Proteomes" id="UP001174677">
    <property type="component" value="Chromosome 15"/>
</dbReference>
<dbReference type="Gene3D" id="3.40.50.720">
    <property type="entry name" value="NAD(P)-binding Rossmann-like Domain"/>
    <property type="match status" value="2"/>
</dbReference>
<reference evidence="4 5" key="1">
    <citation type="journal article" date="2023" name="Plant Biotechnol. J.">
        <title>Chromosome-level wild Hevea brasiliensis genome provides new tools for genomic-assisted breeding and valuable loci to elevate rubber yield.</title>
        <authorList>
            <person name="Cheng H."/>
            <person name="Song X."/>
            <person name="Hu Y."/>
            <person name="Wu T."/>
            <person name="Yang Q."/>
            <person name="An Z."/>
            <person name="Feng S."/>
            <person name="Deng Z."/>
            <person name="Wu W."/>
            <person name="Zeng X."/>
            <person name="Tu M."/>
            <person name="Wang X."/>
            <person name="Huang H."/>
        </authorList>
    </citation>
    <scope>NUCLEOTIDE SEQUENCE [LARGE SCALE GENOMIC DNA]</scope>
    <source>
        <strain evidence="4">MT/VB/25A 57/8</strain>
    </source>
</reference>
<name>A0ABQ9KXD9_HEVBR</name>
<proteinExistence type="inferred from homology"/>
<comment type="caution">
    <text evidence="4">The sequence shown here is derived from an EMBL/GenBank/DDBJ whole genome shotgun (WGS) entry which is preliminary data.</text>
</comment>
<dbReference type="SMART" id="SM00829">
    <property type="entry name" value="PKS_ER"/>
    <property type="match status" value="1"/>
</dbReference>
<evidence type="ECO:0000256" key="1">
    <source>
        <dbReference type="ARBA" id="ARBA00010371"/>
    </source>
</evidence>
<evidence type="ECO:0000259" key="3">
    <source>
        <dbReference type="SMART" id="SM00829"/>
    </source>
</evidence>
<dbReference type="Pfam" id="PF08240">
    <property type="entry name" value="ADH_N"/>
    <property type="match status" value="1"/>
</dbReference>
<gene>
    <name evidence="4" type="ORF">P3X46_026021</name>
</gene>
<dbReference type="PANTHER" id="PTHR44573:SF3">
    <property type="entry name" value="CYTOSOLIC ALKENAL_ONE OXIDOREDUCTASE"/>
    <property type="match status" value="1"/>
</dbReference>
<dbReference type="InterPro" id="IPR020843">
    <property type="entry name" value="ER"/>
</dbReference>
<dbReference type="InterPro" id="IPR011032">
    <property type="entry name" value="GroES-like_sf"/>
</dbReference>
<protein>
    <recommendedName>
        <fullName evidence="3">Enoyl reductase (ER) domain-containing protein</fullName>
    </recommendedName>
</protein>
<sequence length="182" mass="19802">MLGMFKSTYFSLSTIPGYDVTGVVVKVGSQVKNLKVGDEAYGDINENALDHPKQYGSFAEYTAVEQKLLGPKPKNLSFAEAASLPLVIVTAYEGLEKAGFSAGSEKMWKSCGNNRSITPPALIFGVTSNGSVLYKLNLYLEARQVKPVMDPKGPFPFSKILEAFSHSQTNRATRKVVIHPIP</sequence>
<keyword evidence="2" id="KW-0560">Oxidoreductase</keyword>
<evidence type="ECO:0000256" key="2">
    <source>
        <dbReference type="ARBA" id="ARBA00023002"/>
    </source>
</evidence>
<dbReference type="PANTHER" id="PTHR44573">
    <property type="entry name" value="NADPH-DEPENDENT ALKENAL/ONE OXIDOREDUCTASE, CHLOROPLASTIC"/>
    <property type="match status" value="1"/>
</dbReference>
<dbReference type="SUPFAM" id="SSF50129">
    <property type="entry name" value="GroES-like"/>
    <property type="match status" value="1"/>
</dbReference>
<dbReference type="InterPro" id="IPR044626">
    <property type="entry name" value="AOR-like"/>
</dbReference>
<dbReference type="Gene3D" id="3.90.180.10">
    <property type="entry name" value="Medium-chain alcohol dehydrogenases, catalytic domain"/>
    <property type="match status" value="2"/>
</dbReference>
<dbReference type="InterPro" id="IPR013154">
    <property type="entry name" value="ADH-like_N"/>
</dbReference>
<evidence type="ECO:0000313" key="5">
    <source>
        <dbReference type="Proteomes" id="UP001174677"/>
    </source>
</evidence>
<comment type="similarity">
    <text evidence="1">Belongs to the zinc-containing alcohol dehydrogenase family. Quinone oxidoreductase subfamily.</text>
</comment>
<evidence type="ECO:0000313" key="4">
    <source>
        <dbReference type="EMBL" id="KAJ9152456.1"/>
    </source>
</evidence>
<feature type="domain" description="Enoyl reductase (ER)" evidence="3">
    <location>
        <begin position="3"/>
        <end position="178"/>
    </location>
</feature>
<keyword evidence="5" id="KW-1185">Reference proteome</keyword>
<dbReference type="EMBL" id="JARPOI010000015">
    <property type="protein sequence ID" value="KAJ9152456.1"/>
    <property type="molecule type" value="Genomic_DNA"/>
</dbReference>